<dbReference type="PROSITE" id="PS50850">
    <property type="entry name" value="MFS"/>
    <property type="match status" value="1"/>
</dbReference>
<dbReference type="Gene3D" id="1.20.1250.20">
    <property type="entry name" value="MFS general substrate transporter like domains"/>
    <property type="match status" value="2"/>
</dbReference>
<name>A0ABR0K3V0_9EURO</name>
<protein>
    <recommendedName>
        <fullName evidence="8">Major facilitator superfamily (MFS) profile domain-containing protein</fullName>
    </recommendedName>
</protein>
<feature type="region of interest" description="Disordered" evidence="6">
    <location>
        <begin position="1"/>
        <end position="39"/>
    </location>
</feature>
<evidence type="ECO:0000256" key="3">
    <source>
        <dbReference type="ARBA" id="ARBA00022692"/>
    </source>
</evidence>
<comment type="subcellular location">
    <subcellularLocation>
        <location evidence="1">Membrane</location>
        <topology evidence="1">Multi-pass membrane protein</topology>
    </subcellularLocation>
</comment>
<keyword evidence="2" id="KW-0813">Transport</keyword>
<feature type="transmembrane region" description="Helical" evidence="7">
    <location>
        <begin position="377"/>
        <end position="398"/>
    </location>
</feature>
<keyword evidence="4 7" id="KW-1133">Transmembrane helix</keyword>
<sequence length="488" mass="54292">MAVQPTEKGMAVSNHVESREDAPQTMEGSKYEASEEQDISPAEGRKIIHKLDRRLVSATGVMFAISLMDRTNLGNANIAVGVRYADVTKSLAVLLFFVPYIIFQWPSAILAKKIGPRYFLPGTCLTWGIVMTCTGFIKSWKELAAMRILIGIFEAGLFPGALFLLQVWYTRYEVHKRYGTFYLISILGSSFSGVLAFAFQQMAGVNGWLGWRWIFIWEGVLTVLIAILGFFLIIDFPEKAQNSRKFLKPYELEYVIRRLNKDRGEVGVEPAFNLKEYLKSGLDIKIWAFGFVFTLNTLQSYSISFFLPLILNNKLGFSVGISQLMSTSPYIFTAFWIFGQAWFGDKFHLRGPIIIANSLASVVGLCLLARTKSAGSQYFGTFLVCGATNSSIATVMAWQANNIRGLWKRAFASAALITLGGTGGIIGALVFRSQDAPQYFPGMYACLTACALTILIVSALDLHFVRMNKKVDRGEATIEGLEGFKYTI</sequence>
<feature type="transmembrane region" description="Helical" evidence="7">
    <location>
        <begin position="410"/>
        <end position="430"/>
    </location>
</feature>
<feature type="domain" description="Major facilitator superfamily (MFS) profile" evidence="8">
    <location>
        <begin position="38"/>
        <end position="470"/>
    </location>
</feature>
<feature type="transmembrane region" description="Helical" evidence="7">
    <location>
        <begin position="211"/>
        <end position="234"/>
    </location>
</feature>
<dbReference type="EMBL" id="JAVRRG010000103">
    <property type="protein sequence ID" value="KAK5085999.1"/>
    <property type="molecule type" value="Genomic_DNA"/>
</dbReference>
<dbReference type="PANTHER" id="PTHR43791">
    <property type="entry name" value="PERMEASE-RELATED"/>
    <property type="match status" value="1"/>
</dbReference>
<feature type="transmembrane region" description="Helical" evidence="7">
    <location>
        <begin position="118"/>
        <end position="137"/>
    </location>
</feature>
<keyword evidence="3 7" id="KW-0812">Transmembrane</keyword>
<evidence type="ECO:0000256" key="1">
    <source>
        <dbReference type="ARBA" id="ARBA00004141"/>
    </source>
</evidence>
<evidence type="ECO:0000256" key="7">
    <source>
        <dbReference type="SAM" id="Phobius"/>
    </source>
</evidence>
<feature type="transmembrane region" description="Helical" evidence="7">
    <location>
        <begin position="91"/>
        <end position="111"/>
    </location>
</feature>
<evidence type="ECO:0000259" key="8">
    <source>
        <dbReference type="PROSITE" id="PS50850"/>
    </source>
</evidence>
<dbReference type="Pfam" id="PF07690">
    <property type="entry name" value="MFS_1"/>
    <property type="match status" value="1"/>
</dbReference>
<evidence type="ECO:0000256" key="2">
    <source>
        <dbReference type="ARBA" id="ARBA00022448"/>
    </source>
</evidence>
<feature type="transmembrane region" description="Helical" evidence="7">
    <location>
        <begin position="317"/>
        <end position="339"/>
    </location>
</feature>
<feature type="transmembrane region" description="Helical" evidence="7">
    <location>
        <begin position="286"/>
        <end position="311"/>
    </location>
</feature>
<evidence type="ECO:0000313" key="10">
    <source>
        <dbReference type="Proteomes" id="UP001345013"/>
    </source>
</evidence>
<dbReference type="PANTHER" id="PTHR43791:SF47">
    <property type="entry name" value="MAJOR FACILITATOR SUPERFAMILY (MFS) PROFILE DOMAIN-CONTAINING PROTEIN-RELATED"/>
    <property type="match status" value="1"/>
</dbReference>
<dbReference type="InterPro" id="IPR020846">
    <property type="entry name" value="MFS_dom"/>
</dbReference>
<evidence type="ECO:0000256" key="6">
    <source>
        <dbReference type="SAM" id="MobiDB-lite"/>
    </source>
</evidence>
<feature type="transmembrane region" description="Helical" evidence="7">
    <location>
        <begin position="143"/>
        <end position="169"/>
    </location>
</feature>
<reference evidence="9 10" key="1">
    <citation type="submission" date="2023-08" db="EMBL/GenBank/DDBJ databases">
        <title>Black Yeasts Isolated from many extreme environments.</title>
        <authorList>
            <person name="Coleine C."/>
            <person name="Stajich J.E."/>
            <person name="Selbmann L."/>
        </authorList>
    </citation>
    <scope>NUCLEOTIDE SEQUENCE [LARGE SCALE GENOMIC DNA]</scope>
    <source>
        <strain evidence="9 10">CCFEE 5885</strain>
    </source>
</reference>
<keyword evidence="5 7" id="KW-0472">Membrane</keyword>
<dbReference type="InterPro" id="IPR036259">
    <property type="entry name" value="MFS_trans_sf"/>
</dbReference>
<organism evidence="9 10">
    <name type="scientific">Lithohypha guttulata</name>
    <dbReference type="NCBI Taxonomy" id="1690604"/>
    <lineage>
        <taxon>Eukaryota</taxon>
        <taxon>Fungi</taxon>
        <taxon>Dikarya</taxon>
        <taxon>Ascomycota</taxon>
        <taxon>Pezizomycotina</taxon>
        <taxon>Eurotiomycetes</taxon>
        <taxon>Chaetothyriomycetidae</taxon>
        <taxon>Chaetothyriales</taxon>
        <taxon>Trichomeriaceae</taxon>
        <taxon>Lithohypha</taxon>
    </lineage>
</organism>
<evidence type="ECO:0000256" key="5">
    <source>
        <dbReference type="ARBA" id="ARBA00023136"/>
    </source>
</evidence>
<proteinExistence type="predicted"/>
<dbReference type="InterPro" id="IPR011701">
    <property type="entry name" value="MFS"/>
</dbReference>
<dbReference type="SUPFAM" id="SSF103473">
    <property type="entry name" value="MFS general substrate transporter"/>
    <property type="match status" value="1"/>
</dbReference>
<gene>
    <name evidence="9" type="ORF">LTR24_007149</name>
</gene>
<dbReference type="Proteomes" id="UP001345013">
    <property type="component" value="Unassembled WGS sequence"/>
</dbReference>
<feature type="transmembrane region" description="Helical" evidence="7">
    <location>
        <begin position="351"/>
        <end position="371"/>
    </location>
</feature>
<keyword evidence="10" id="KW-1185">Reference proteome</keyword>
<feature type="transmembrane region" description="Helical" evidence="7">
    <location>
        <begin position="181"/>
        <end position="199"/>
    </location>
</feature>
<feature type="transmembrane region" description="Helical" evidence="7">
    <location>
        <begin position="442"/>
        <end position="464"/>
    </location>
</feature>
<evidence type="ECO:0000256" key="4">
    <source>
        <dbReference type="ARBA" id="ARBA00022989"/>
    </source>
</evidence>
<comment type="caution">
    <text evidence="9">The sequence shown here is derived from an EMBL/GenBank/DDBJ whole genome shotgun (WGS) entry which is preliminary data.</text>
</comment>
<evidence type="ECO:0000313" key="9">
    <source>
        <dbReference type="EMBL" id="KAK5085999.1"/>
    </source>
</evidence>
<accession>A0ABR0K3V0</accession>